<dbReference type="EMBL" id="MCGE01000035">
    <property type="protein sequence ID" value="ORZ07424.1"/>
    <property type="molecule type" value="Genomic_DNA"/>
</dbReference>
<protein>
    <submittedName>
        <fullName evidence="1">Uncharacterized protein</fullName>
    </submittedName>
</protein>
<proteinExistence type="predicted"/>
<organism evidence="1 2">
    <name type="scientific">Absidia repens</name>
    <dbReference type="NCBI Taxonomy" id="90262"/>
    <lineage>
        <taxon>Eukaryota</taxon>
        <taxon>Fungi</taxon>
        <taxon>Fungi incertae sedis</taxon>
        <taxon>Mucoromycota</taxon>
        <taxon>Mucoromycotina</taxon>
        <taxon>Mucoromycetes</taxon>
        <taxon>Mucorales</taxon>
        <taxon>Cunninghamellaceae</taxon>
        <taxon>Absidia</taxon>
    </lineage>
</organism>
<sequence>MALPTFATSTINWEAPSEYCTLDRVQAPCNFDLNNESTITLNYDDSPHYYYLNVSPMEYCILSKAYARHVFHFAPQKKERLLKRLQIDHGTNALVDFIAIPSFGDAETSYRDRPGVPYFTSLCRSRYAILLAGNFVDNKWLLFEHDSMFLHCGDSEWTHHYSEKDGVGFNIY</sequence>
<comment type="caution">
    <text evidence="1">The sequence shown here is derived from an EMBL/GenBank/DDBJ whole genome shotgun (WGS) entry which is preliminary data.</text>
</comment>
<dbReference type="AlphaFoldDB" id="A0A1X2I1P3"/>
<evidence type="ECO:0000313" key="2">
    <source>
        <dbReference type="Proteomes" id="UP000193560"/>
    </source>
</evidence>
<evidence type="ECO:0000313" key="1">
    <source>
        <dbReference type="EMBL" id="ORZ07424.1"/>
    </source>
</evidence>
<accession>A0A1X2I1P3</accession>
<gene>
    <name evidence="1" type="ORF">BCR42DRAFT_397335</name>
</gene>
<keyword evidence="2" id="KW-1185">Reference proteome</keyword>
<dbReference type="Proteomes" id="UP000193560">
    <property type="component" value="Unassembled WGS sequence"/>
</dbReference>
<reference evidence="1 2" key="1">
    <citation type="submission" date="2016-07" db="EMBL/GenBank/DDBJ databases">
        <title>Pervasive Adenine N6-methylation of Active Genes in Fungi.</title>
        <authorList>
            <consortium name="DOE Joint Genome Institute"/>
            <person name="Mondo S.J."/>
            <person name="Dannebaum R.O."/>
            <person name="Kuo R.C."/>
            <person name="Labutti K."/>
            <person name="Haridas S."/>
            <person name="Kuo A."/>
            <person name="Salamov A."/>
            <person name="Ahrendt S.R."/>
            <person name="Lipzen A."/>
            <person name="Sullivan W."/>
            <person name="Andreopoulos W.B."/>
            <person name="Clum A."/>
            <person name="Lindquist E."/>
            <person name="Daum C."/>
            <person name="Ramamoorthy G.K."/>
            <person name="Gryganskyi A."/>
            <person name="Culley D."/>
            <person name="Magnuson J.K."/>
            <person name="James T.Y."/>
            <person name="O'Malley M.A."/>
            <person name="Stajich J.E."/>
            <person name="Spatafora J.W."/>
            <person name="Visel A."/>
            <person name="Grigoriev I.V."/>
        </authorList>
    </citation>
    <scope>NUCLEOTIDE SEQUENCE [LARGE SCALE GENOMIC DNA]</scope>
    <source>
        <strain evidence="1 2">NRRL 1336</strain>
    </source>
</reference>
<name>A0A1X2I1P3_9FUNG</name>